<keyword evidence="5 7" id="KW-0472">Membrane</keyword>
<keyword evidence="4 7" id="KW-1133">Transmembrane helix</keyword>
<feature type="transmembrane region" description="Helical" evidence="7">
    <location>
        <begin position="386"/>
        <end position="404"/>
    </location>
</feature>
<dbReference type="AlphaFoldDB" id="A0A4U0Q392"/>
<feature type="transmembrane region" description="Helical" evidence="7">
    <location>
        <begin position="43"/>
        <end position="63"/>
    </location>
</feature>
<dbReference type="SUPFAM" id="SSF161070">
    <property type="entry name" value="SNF-like"/>
    <property type="match status" value="1"/>
</dbReference>
<dbReference type="Proteomes" id="UP000310016">
    <property type="component" value="Unassembled WGS sequence"/>
</dbReference>
<dbReference type="InterPro" id="IPR000175">
    <property type="entry name" value="Na/ntran_symport"/>
</dbReference>
<dbReference type="InterPro" id="IPR037272">
    <property type="entry name" value="SNS_sf"/>
</dbReference>
<keyword evidence="9" id="KW-1185">Reference proteome</keyword>
<dbReference type="Pfam" id="PF00209">
    <property type="entry name" value="SNF"/>
    <property type="match status" value="2"/>
</dbReference>
<feature type="transmembrane region" description="Helical" evidence="7">
    <location>
        <begin position="93"/>
        <end position="117"/>
    </location>
</feature>
<dbReference type="GO" id="GO:0016020">
    <property type="term" value="C:membrane"/>
    <property type="evidence" value="ECO:0007669"/>
    <property type="project" value="UniProtKB-SubCell"/>
</dbReference>
<dbReference type="PROSITE" id="PS00610">
    <property type="entry name" value="NA_NEUROTRAN_SYMP_1"/>
    <property type="match status" value="1"/>
</dbReference>
<feature type="transmembrane region" description="Helical" evidence="7">
    <location>
        <begin position="416"/>
        <end position="440"/>
    </location>
</feature>
<reference evidence="8 9" key="1">
    <citation type="submission" date="2019-04" db="EMBL/GenBank/DDBJ databases">
        <title>Chitiniphilus eburnea sp. nov., a novel chitinolytic bacterium isolated from aquaculture sludge.</title>
        <authorList>
            <person name="Sheng M."/>
        </authorList>
    </citation>
    <scope>NUCLEOTIDE SEQUENCE [LARGE SCALE GENOMIC DNA]</scope>
    <source>
        <strain evidence="8 9">HX-2-15</strain>
    </source>
</reference>
<name>A0A4U0Q392_9NEIS</name>
<feature type="transmembrane region" description="Helical" evidence="7">
    <location>
        <begin position="304"/>
        <end position="333"/>
    </location>
</feature>
<accession>A0A4U0Q392</accession>
<evidence type="ECO:0000256" key="6">
    <source>
        <dbReference type="RuleBase" id="RU003732"/>
    </source>
</evidence>
<feature type="transmembrane region" description="Helical" evidence="7">
    <location>
        <begin position="218"/>
        <end position="241"/>
    </location>
</feature>
<dbReference type="OrthoDB" id="9762833at2"/>
<comment type="similarity">
    <text evidence="6">Belongs to the sodium:neurotransmitter symporter (SNF) (TC 2.A.22) family.</text>
</comment>
<evidence type="ECO:0000256" key="3">
    <source>
        <dbReference type="ARBA" id="ARBA00022692"/>
    </source>
</evidence>
<feature type="transmembrane region" description="Helical" evidence="7">
    <location>
        <begin position="253"/>
        <end position="277"/>
    </location>
</feature>
<dbReference type="NCBIfam" id="NF037979">
    <property type="entry name" value="Na_transp"/>
    <property type="match status" value="1"/>
</dbReference>
<evidence type="ECO:0000256" key="7">
    <source>
        <dbReference type="SAM" id="Phobius"/>
    </source>
</evidence>
<evidence type="ECO:0000256" key="1">
    <source>
        <dbReference type="ARBA" id="ARBA00004141"/>
    </source>
</evidence>
<dbReference type="GO" id="GO:0015293">
    <property type="term" value="F:symporter activity"/>
    <property type="evidence" value="ECO:0007669"/>
    <property type="project" value="UniProtKB-KW"/>
</dbReference>
<sequence length="443" mass="47164">MAEDNARANWGSKLGFILAAAGSAVGLGAIWKFPYVAGKNGGGAFLIAYLVCVFTLGIALLLAEMVIGRTANRSATTAYRDLKGALWPWAGRLSVLCVFIILSYYCVVGGWTVAYIWRSITGEAITSETAALATAFETFIASPTQALSYTAIFLGITVAVVFAGVQQGIERMSKVLMPALFFLMLLLIGRALTLPGAIEGVRYFITPDWSKLTSAMLVDALGLAFFSLSIGGGIIIAYGSYVSRDTKLVGATLWVSTLATLACVLAGLMVLPAVFAFHVDPAAGPGLTFITMPAIFAQMPAGQWFAVAFFVLLLFAALTSSISILEPIVSFLIDEFRMKRHPATLLVAITSFILGIPAALSFGPMSHLTLFGKSPFDLMDYVASNIMMPAGGLLAALFVGWAIWPRVRDELAAEGAGPILPAFRFICAIVAPILIGVIWYHNL</sequence>
<organism evidence="8 9">
    <name type="scientific">Chitiniphilus eburneus</name>
    <dbReference type="NCBI Taxonomy" id="2571148"/>
    <lineage>
        <taxon>Bacteria</taxon>
        <taxon>Pseudomonadati</taxon>
        <taxon>Pseudomonadota</taxon>
        <taxon>Betaproteobacteria</taxon>
        <taxon>Neisseriales</taxon>
        <taxon>Chitinibacteraceae</taxon>
        <taxon>Chitiniphilus</taxon>
    </lineage>
</organism>
<keyword evidence="3 6" id="KW-0812">Transmembrane</keyword>
<feature type="transmembrane region" description="Helical" evidence="7">
    <location>
        <begin position="177"/>
        <end position="198"/>
    </location>
</feature>
<dbReference type="InterPro" id="IPR047218">
    <property type="entry name" value="YocR/YhdH-like"/>
</dbReference>
<evidence type="ECO:0000256" key="4">
    <source>
        <dbReference type="ARBA" id="ARBA00022989"/>
    </source>
</evidence>
<proteinExistence type="inferred from homology"/>
<feature type="transmembrane region" description="Helical" evidence="7">
    <location>
        <begin position="345"/>
        <end position="366"/>
    </location>
</feature>
<gene>
    <name evidence="8" type="ORF">FAZ21_06355</name>
</gene>
<dbReference type="PROSITE" id="PS50267">
    <property type="entry name" value="NA_NEUROTRAN_SYMP_3"/>
    <property type="match status" value="1"/>
</dbReference>
<dbReference type="EMBL" id="SUMF01000004">
    <property type="protein sequence ID" value="TJZ75533.1"/>
    <property type="molecule type" value="Genomic_DNA"/>
</dbReference>
<feature type="transmembrane region" description="Helical" evidence="7">
    <location>
        <begin position="12"/>
        <end position="31"/>
    </location>
</feature>
<comment type="caution">
    <text evidence="8">The sequence shown here is derived from an EMBL/GenBank/DDBJ whole genome shotgun (WGS) entry which is preliminary data.</text>
</comment>
<evidence type="ECO:0000313" key="9">
    <source>
        <dbReference type="Proteomes" id="UP000310016"/>
    </source>
</evidence>
<dbReference type="CDD" id="cd10336">
    <property type="entry name" value="SLC6sbd_Tyt1-Like"/>
    <property type="match status" value="1"/>
</dbReference>
<evidence type="ECO:0000313" key="8">
    <source>
        <dbReference type="EMBL" id="TJZ75533.1"/>
    </source>
</evidence>
<dbReference type="PANTHER" id="PTHR42948:SF1">
    <property type="entry name" value="TRANSPORTER"/>
    <property type="match status" value="1"/>
</dbReference>
<comment type="subcellular location">
    <subcellularLocation>
        <location evidence="1">Membrane</location>
        <topology evidence="1">Multi-pass membrane protein</topology>
    </subcellularLocation>
</comment>
<keyword evidence="6" id="KW-0769">Symport</keyword>
<protein>
    <recommendedName>
        <fullName evidence="6">Transporter</fullName>
    </recommendedName>
</protein>
<evidence type="ECO:0000256" key="2">
    <source>
        <dbReference type="ARBA" id="ARBA00022448"/>
    </source>
</evidence>
<dbReference type="RefSeq" id="WP_136772446.1">
    <property type="nucleotide sequence ID" value="NZ_SUMF01000004.1"/>
</dbReference>
<evidence type="ECO:0000256" key="5">
    <source>
        <dbReference type="ARBA" id="ARBA00023136"/>
    </source>
</evidence>
<feature type="transmembrane region" description="Helical" evidence="7">
    <location>
        <begin position="146"/>
        <end position="165"/>
    </location>
</feature>
<dbReference type="PRINTS" id="PR00176">
    <property type="entry name" value="NANEUSMPORT"/>
</dbReference>
<dbReference type="PANTHER" id="PTHR42948">
    <property type="entry name" value="TRANSPORTER"/>
    <property type="match status" value="1"/>
</dbReference>
<keyword evidence="2 6" id="KW-0813">Transport</keyword>